<sequence length="188" mass="21479">MNFVENEAMDQLQLLQDLEKRTRFALERAKYYASLSEERLTTRPTEGQWNVLECVAHLNQYCGFYHPQLDKQLRNASGGNGTFTSGWLGNYMVKAVSPGADKKKMKTFKKTAPIGQDLDVSVIEVFIQHQNDFLDLLALAHDHNLQPKKIKTMMPLVKLRLGDALRVQAYHNHRHIEQADQVLANLGT</sequence>
<dbReference type="InterPro" id="IPR024775">
    <property type="entry name" value="DinB-like"/>
</dbReference>
<dbReference type="Proteomes" id="UP000219559">
    <property type="component" value="Unassembled WGS sequence"/>
</dbReference>
<evidence type="ECO:0000313" key="2">
    <source>
        <dbReference type="EMBL" id="PCE62756.1"/>
    </source>
</evidence>
<dbReference type="Gene3D" id="1.20.120.450">
    <property type="entry name" value="dinb family like domain"/>
    <property type="match status" value="1"/>
</dbReference>
<proteinExistence type="predicted"/>
<evidence type="ECO:0000259" key="1">
    <source>
        <dbReference type="Pfam" id="PF12867"/>
    </source>
</evidence>
<dbReference type="AlphaFoldDB" id="A0A2A4G463"/>
<feature type="domain" description="DinB-like" evidence="1">
    <location>
        <begin position="32"/>
        <end position="179"/>
    </location>
</feature>
<name>A0A2A4G463_9FLAO</name>
<keyword evidence="3" id="KW-1185">Reference proteome</keyword>
<dbReference type="Pfam" id="PF12867">
    <property type="entry name" value="DinB_2"/>
    <property type="match status" value="1"/>
</dbReference>
<dbReference type="InterPro" id="IPR034660">
    <property type="entry name" value="DinB/YfiT-like"/>
</dbReference>
<dbReference type="EMBL" id="NBWU01000007">
    <property type="protein sequence ID" value="PCE62756.1"/>
    <property type="molecule type" value="Genomic_DNA"/>
</dbReference>
<reference evidence="2 3" key="1">
    <citation type="submission" date="2017-04" db="EMBL/GenBank/DDBJ databases">
        <title>A new member of the family Flavobacteriaceae isolated from ascidians.</title>
        <authorList>
            <person name="Chen L."/>
        </authorList>
    </citation>
    <scope>NUCLEOTIDE SEQUENCE [LARGE SCALE GENOMIC DNA]</scope>
    <source>
        <strain evidence="2 3">HQA918</strain>
    </source>
</reference>
<accession>A0A2A4G463</accession>
<comment type="caution">
    <text evidence="2">The sequence shown here is derived from an EMBL/GenBank/DDBJ whole genome shotgun (WGS) entry which is preliminary data.</text>
</comment>
<protein>
    <recommendedName>
        <fullName evidence="1">DinB-like domain-containing protein</fullName>
    </recommendedName>
</protein>
<evidence type="ECO:0000313" key="3">
    <source>
        <dbReference type="Proteomes" id="UP000219559"/>
    </source>
</evidence>
<gene>
    <name evidence="2" type="ORF">B7P33_15825</name>
</gene>
<organism evidence="2 3">
    <name type="scientific">Sediminicola luteus</name>
    <dbReference type="NCBI Taxonomy" id="319238"/>
    <lineage>
        <taxon>Bacteria</taxon>
        <taxon>Pseudomonadati</taxon>
        <taxon>Bacteroidota</taxon>
        <taxon>Flavobacteriia</taxon>
        <taxon>Flavobacteriales</taxon>
        <taxon>Flavobacteriaceae</taxon>
        <taxon>Sediminicola</taxon>
    </lineage>
</organism>
<dbReference type="SUPFAM" id="SSF109854">
    <property type="entry name" value="DinB/YfiT-like putative metalloenzymes"/>
    <property type="match status" value="1"/>
</dbReference>